<dbReference type="Gene3D" id="1.10.287.130">
    <property type="match status" value="1"/>
</dbReference>
<gene>
    <name evidence="11" type="ORF">PRZ03_12275</name>
</gene>
<keyword evidence="8" id="KW-0472">Membrane</keyword>
<dbReference type="InterPro" id="IPR005467">
    <property type="entry name" value="His_kinase_dom"/>
</dbReference>
<dbReference type="Gene3D" id="3.30.565.10">
    <property type="entry name" value="Histidine kinase-like ATPase, C-terminal domain"/>
    <property type="match status" value="1"/>
</dbReference>
<keyword evidence="6" id="KW-0902">Two-component regulatory system</keyword>
<dbReference type="EC" id="2.7.13.3" evidence="2"/>
<feature type="transmembrane region" description="Helical" evidence="8">
    <location>
        <begin position="48"/>
        <end position="67"/>
    </location>
</feature>
<keyword evidence="12" id="KW-1185">Reference proteome</keyword>
<evidence type="ECO:0000256" key="3">
    <source>
        <dbReference type="ARBA" id="ARBA00022553"/>
    </source>
</evidence>
<dbReference type="InterPro" id="IPR011006">
    <property type="entry name" value="CheY-like_superfamily"/>
</dbReference>
<evidence type="ECO:0000313" key="12">
    <source>
        <dbReference type="Proteomes" id="UP001221189"/>
    </source>
</evidence>
<evidence type="ECO:0000256" key="4">
    <source>
        <dbReference type="ARBA" id="ARBA00022679"/>
    </source>
</evidence>
<sequence>MIDETRLQALVRMDVAQRLRSNDLSLTVGNFVLALLVAASLHKAAPPAWVASWLGLQLVNLAFHLWLGMRWLRSPLTTANAPLWLRRVTRTSAINGVLWLLAIHLFWPGGSDAQRMLLLAWMIGISSAALHSLHAYLPAYFAMVGPVLLGLLLTVMVHGAIDSWAILAVLLLGSTLYIHFAVSLRRLLWDSLRQAHQLAHLTESLKLEKDLAVKLSQSRSRFLAAASHDLRQPVHALSLFVGALKQNPSPAQSAQILQHVSSAVDAMGAMFNALLDISKLDAEQLQPQWQTVDLRALLSRIAADHSLQAQAKGLRFVCDLPPVEGTQAELMVRSDPALLERVLRNLLSNALRYTRQGGVMLRARRRHARIELLVADSGVGIARARRAEVFDEFVQLQGSSQGLGLGLAIVQRLSGLLRLGLRLRSRPGRGSLFTLMLEPLEESNGLGGAAAPAPAAQPQLQGEMVIVLDESAEIRQAMSTLLSAWGLGVVSAASVAELMPQLMSVSASPRLLLCDYHLVGGETGSEAIARLRELFNSDIPALLLSGDTGPERGREALDQGLTLLHKPVSQAQLRAAVGQALLPLNTTSSG</sequence>
<dbReference type="SUPFAM" id="SSF55874">
    <property type="entry name" value="ATPase domain of HSP90 chaperone/DNA topoisomerase II/histidine kinase"/>
    <property type="match status" value="1"/>
</dbReference>
<dbReference type="SUPFAM" id="SSF52172">
    <property type="entry name" value="CheY-like"/>
    <property type="match status" value="1"/>
</dbReference>
<dbReference type="Proteomes" id="UP001221189">
    <property type="component" value="Unassembled WGS sequence"/>
</dbReference>
<keyword evidence="8" id="KW-0812">Transmembrane</keyword>
<dbReference type="SMART" id="SM00448">
    <property type="entry name" value="REC"/>
    <property type="match status" value="1"/>
</dbReference>
<name>A0ABT5KHA2_9BURK</name>
<dbReference type="SUPFAM" id="SSF47384">
    <property type="entry name" value="Homodimeric domain of signal transducing histidine kinase"/>
    <property type="match status" value="1"/>
</dbReference>
<keyword evidence="11" id="KW-0547">Nucleotide-binding</keyword>
<dbReference type="PANTHER" id="PTHR43711">
    <property type="entry name" value="TWO-COMPONENT HISTIDINE KINASE"/>
    <property type="match status" value="1"/>
</dbReference>
<evidence type="ECO:0000256" key="8">
    <source>
        <dbReference type="SAM" id="Phobius"/>
    </source>
</evidence>
<dbReference type="PROSITE" id="PS50110">
    <property type="entry name" value="RESPONSE_REGULATORY"/>
    <property type="match status" value="1"/>
</dbReference>
<dbReference type="Pfam" id="PF00072">
    <property type="entry name" value="Response_reg"/>
    <property type="match status" value="1"/>
</dbReference>
<feature type="modified residue" description="4-aspartylphosphate" evidence="7">
    <location>
        <position position="515"/>
    </location>
</feature>
<dbReference type="Pfam" id="PF00512">
    <property type="entry name" value="HisKA"/>
    <property type="match status" value="1"/>
</dbReference>
<comment type="caution">
    <text evidence="11">The sequence shown here is derived from an EMBL/GenBank/DDBJ whole genome shotgun (WGS) entry which is preliminary data.</text>
</comment>
<dbReference type="SMART" id="SM00387">
    <property type="entry name" value="HATPase_c"/>
    <property type="match status" value="1"/>
</dbReference>
<organism evidence="11 12">
    <name type="scientific">Roseateles albus</name>
    <dbReference type="NCBI Taxonomy" id="2987525"/>
    <lineage>
        <taxon>Bacteria</taxon>
        <taxon>Pseudomonadati</taxon>
        <taxon>Pseudomonadota</taxon>
        <taxon>Betaproteobacteria</taxon>
        <taxon>Burkholderiales</taxon>
        <taxon>Sphaerotilaceae</taxon>
        <taxon>Roseateles</taxon>
    </lineage>
</organism>
<keyword evidence="5" id="KW-0418">Kinase</keyword>
<reference evidence="11 12" key="1">
    <citation type="submission" date="2022-10" db="EMBL/GenBank/DDBJ databases">
        <title>Paucibacter sp. hw1 Genome sequencing.</title>
        <authorList>
            <person name="Park S."/>
        </authorList>
    </citation>
    <scope>NUCLEOTIDE SEQUENCE [LARGE SCALE GENOMIC DNA]</scope>
    <source>
        <strain evidence="12">hw1</strain>
    </source>
</reference>
<feature type="transmembrane region" description="Helical" evidence="8">
    <location>
        <begin position="88"/>
        <end position="107"/>
    </location>
</feature>
<feature type="domain" description="Histidine kinase" evidence="9">
    <location>
        <begin position="225"/>
        <end position="441"/>
    </location>
</feature>
<dbReference type="InterPro" id="IPR003594">
    <property type="entry name" value="HATPase_dom"/>
</dbReference>
<dbReference type="InterPro" id="IPR004358">
    <property type="entry name" value="Sig_transdc_His_kin-like_C"/>
</dbReference>
<dbReference type="EMBL" id="JAQQXT010000007">
    <property type="protein sequence ID" value="MDC8772350.1"/>
    <property type="molecule type" value="Genomic_DNA"/>
</dbReference>
<feature type="domain" description="Response regulatory" evidence="10">
    <location>
        <begin position="464"/>
        <end position="581"/>
    </location>
</feature>
<evidence type="ECO:0000259" key="9">
    <source>
        <dbReference type="PROSITE" id="PS50109"/>
    </source>
</evidence>
<protein>
    <recommendedName>
        <fullName evidence="2">histidine kinase</fullName>
        <ecNumber evidence="2">2.7.13.3</ecNumber>
    </recommendedName>
</protein>
<dbReference type="InterPro" id="IPR003661">
    <property type="entry name" value="HisK_dim/P_dom"/>
</dbReference>
<keyword evidence="8" id="KW-1133">Transmembrane helix</keyword>
<evidence type="ECO:0000256" key="1">
    <source>
        <dbReference type="ARBA" id="ARBA00000085"/>
    </source>
</evidence>
<dbReference type="PROSITE" id="PS50109">
    <property type="entry name" value="HIS_KIN"/>
    <property type="match status" value="1"/>
</dbReference>
<dbReference type="InterPro" id="IPR036097">
    <property type="entry name" value="HisK_dim/P_sf"/>
</dbReference>
<dbReference type="CDD" id="cd00082">
    <property type="entry name" value="HisKA"/>
    <property type="match status" value="1"/>
</dbReference>
<dbReference type="Pfam" id="PF02518">
    <property type="entry name" value="HATPase_c"/>
    <property type="match status" value="1"/>
</dbReference>
<proteinExistence type="predicted"/>
<evidence type="ECO:0000313" key="11">
    <source>
        <dbReference type="EMBL" id="MDC8772350.1"/>
    </source>
</evidence>
<dbReference type="Gene3D" id="3.40.50.2300">
    <property type="match status" value="1"/>
</dbReference>
<dbReference type="InterPro" id="IPR050736">
    <property type="entry name" value="Sensor_HK_Regulatory"/>
</dbReference>
<evidence type="ECO:0000256" key="2">
    <source>
        <dbReference type="ARBA" id="ARBA00012438"/>
    </source>
</evidence>
<evidence type="ECO:0000259" key="10">
    <source>
        <dbReference type="PROSITE" id="PS50110"/>
    </source>
</evidence>
<feature type="transmembrane region" description="Helical" evidence="8">
    <location>
        <begin position="21"/>
        <end position="42"/>
    </location>
</feature>
<feature type="transmembrane region" description="Helical" evidence="8">
    <location>
        <begin position="137"/>
        <end position="158"/>
    </location>
</feature>
<dbReference type="RefSeq" id="WP_273600560.1">
    <property type="nucleotide sequence ID" value="NZ_JAQQXT010000007.1"/>
</dbReference>
<evidence type="ECO:0000256" key="6">
    <source>
        <dbReference type="ARBA" id="ARBA00023012"/>
    </source>
</evidence>
<evidence type="ECO:0000256" key="7">
    <source>
        <dbReference type="PROSITE-ProRule" id="PRU00169"/>
    </source>
</evidence>
<feature type="transmembrane region" description="Helical" evidence="8">
    <location>
        <begin position="164"/>
        <end position="184"/>
    </location>
</feature>
<dbReference type="InterPro" id="IPR001789">
    <property type="entry name" value="Sig_transdc_resp-reg_receiver"/>
</dbReference>
<dbReference type="PRINTS" id="PR00344">
    <property type="entry name" value="BCTRLSENSOR"/>
</dbReference>
<keyword evidence="4" id="KW-0808">Transferase</keyword>
<dbReference type="PANTHER" id="PTHR43711:SF1">
    <property type="entry name" value="HISTIDINE KINASE 1"/>
    <property type="match status" value="1"/>
</dbReference>
<dbReference type="GO" id="GO:0005524">
    <property type="term" value="F:ATP binding"/>
    <property type="evidence" value="ECO:0007669"/>
    <property type="project" value="UniProtKB-KW"/>
</dbReference>
<keyword evidence="11" id="KW-0067">ATP-binding</keyword>
<accession>A0ABT5KHA2</accession>
<dbReference type="SMART" id="SM00388">
    <property type="entry name" value="HisKA"/>
    <property type="match status" value="1"/>
</dbReference>
<keyword evidence="3 7" id="KW-0597">Phosphoprotein</keyword>
<comment type="catalytic activity">
    <reaction evidence="1">
        <text>ATP + protein L-histidine = ADP + protein N-phospho-L-histidine.</text>
        <dbReference type="EC" id="2.7.13.3"/>
    </reaction>
</comment>
<evidence type="ECO:0000256" key="5">
    <source>
        <dbReference type="ARBA" id="ARBA00022777"/>
    </source>
</evidence>
<dbReference type="InterPro" id="IPR036890">
    <property type="entry name" value="HATPase_C_sf"/>
</dbReference>